<evidence type="ECO:0000259" key="4">
    <source>
        <dbReference type="PROSITE" id="PS50042"/>
    </source>
</evidence>
<dbReference type="SUPFAM" id="SSF46785">
    <property type="entry name" value="Winged helix' DNA-binding domain"/>
    <property type="match status" value="1"/>
</dbReference>
<dbReference type="InterPro" id="IPR050397">
    <property type="entry name" value="Env_Response_Regulators"/>
</dbReference>
<dbReference type="InterPro" id="IPR000595">
    <property type="entry name" value="cNMP-bd_dom"/>
</dbReference>
<dbReference type="InterPro" id="IPR036390">
    <property type="entry name" value="WH_DNA-bd_sf"/>
</dbReference>
<evidence type="ECO:0000259" key="5">
    <source>
        <dbReference type="PROSITE" id="PS51063"/>
    </source>
</evidence>
<dbReference type="GO" id="GO:0003677">
    <property type="term" value="F:DNA binding"/>
    <property type="evidence" value="ECO:0007669"/>
    <property type="project" value="UniProtKB-KW"/>
</dbReference>
<gene>
    <name evidence="6" type="ordered locus">AXYL_02389</name>
</gene>
<dbReference type="PRINTS" id="PR00034">
    <property type="entry name" value="HTHCRP"/>
</dbReference>
<dbReference type="SMART" id="SM00419">
    <property type="entry name" value="HTH_CRP"/>
    <property type="match status" value="1"/>
</dbReference>
<dbReference type="STRING" id="762376.AXYL_02389"/>
<dbReference type="CDD" id="cd00092">
    <property type="entry name" value="HTH_CRP"/>
    <property type="match status" value="1"/>
</dbReference>
<proteinExistence type="predicted"/>
<dbReference type="OrthoDB" id="7643467at2"/>
<dbReference type="PROSITE" id="PS51063">
    <property type="entry name" value="HTH_CRP_2"/>
    <property type="match status" value="1"/>
</dbReference>
<feature type="domain" description="HTH crp-type" evidence="5">
    <location>
        <begin position="160"/>
        <end position="233"/>
    </location>
</feature>
<dbReference type="InterPro" id="IPR036388">
    <property type="entry name" value="WH-like_DNA-bd_sf"/>
</dbReference>
<protein>
    <submittedName>
        <fullName evidence="6">Nitrite and nitric oxide reductase regulator</fullName>
    </submittedName>
</protein>
<name>E3HL37_ACHXA</name>
<dbReference type="InterPro" id="IPR014710">
    <property type="entry name" value="RmlC-like_jellyroll"/>
</dbReference>
<dbReference type="GO" id="GO:0005829">
    <property type="term" value="C:cytosol"/>
    <property type="evidence" value="ECO:0007669"/>
    <property type="project" value="TreeGrafter"/>
</dbReference>
<evidence type="ECO:0000313" key="7">
    <source>
        <dbReference type="Proteomes" id="UP000006876"/>
    </source>
</evidence>
<dbReference type="Gene3D" id="2.60.120.10">
    <property type="entry name" value="Jelly Rolls"/>
    <property type="match status" value="1"/>
</dbReference>
<keyword evidence="2" id="KW-0238">DNA-binding</keyword>
<dbReference type="Pfam" id="PF00027">
    <property type="entry name" value="cNMP_binding"/>
    <property type="match status" value="1"/>
</dbReference>
<dbReference type="KEGG" id="axy:AXYL_02389"/>
<dbReference type="eggNOG" id="COG0664">
    <property type="taxonomic scope" value="Bacteria"/>
</dbReference>
<dbReference type="AlphaFoldDB" id="E3HL37"/>
<dbReference type="Proteomes" id="UP000006876">
    <property type="component" value="Chromosome"/>
</dbReference>
<dbReference type="HOGENOM" id="CLU_075053_3_1_4"/>
<feature type="domain" description="Cyclic nucleotide-binding" evidence="4">
    <location>
        <begin position="26"/>
        <end position="118"/>
    </location>
</feature>
<dbReference type="PROSITE" id="PS50042">
    <property type="entry name" value="CNMP_BINDING_3"/>
    <property type="match status" value="1"/>
</dbReference>
<dbReference type="InterPro" id="IPR018490">
    <property type="entry name" value="cNMP-bd_dom_sf"/>
</dbReference>
<dbReference type="RefSeq" id="WP_013393030.1">
    <property type="nucleotide sequence ID" value="NC_014640.1"/>
</dbReference>
<dbReference type="PANTHER" id="PTHR24567">
    <property type="entry name" value="CRP FAMILY TRANSCRIPTIONAL REGULATORY PROTEIN"/>
    <property type="match status" value="1"/>
</dbReference>
<dbReference type="Pfam" id="PF13545">
    <property type="entry name" value="HTH_Crp_2"/>
    <property type="match status" value="1"/>
</dbReference>
<evidence type="ECO:0000256" key="2">
    <source>
        <dbReference type="ARBA" id="ARBA00023125"/>
    </source>
</evidence>
<dbReference type="GO" id="GO:0003700">
    <property type="term" value="F:DNA-binding transcription factor activity"/>
    <property type="evidence" value="ECO:0007669"/>
    <property type="project" value="TreeGrafter"/>
</dbReference>
<dbReference type="SMART" id="SM00100">
    <property type="entry name" value="cNMP"/>
    <property type="match status" value="1"/>
</dbReference>
<evidence type="ECO:0000313" key="6">
    <source>
        <dbReference type="EMBL" id="ADP15710.1"/>
    </source>
</evidence>
<evidence type="ECO:0000256" key="3">
    <source>
        <dbReference type="ARBA" id="ARBA00023163"/>
    </source>
</evidence>
<keyword evidence="3" id="KW-0804">Transcription</keyword>
<keyword evidence="1" id="KW-0805">Transcription regulation</keyword>
<dbReference type="CDD" id="cd00038">
    <property type="entry name" value="CAP_ED"/>
    <property type="match status" value="1"/>
</dbReference>
<dbReference type="InterPro" id="IPR012318">
    <property type="entry name" value="HTH_CRP"/>
</dbReference>
<dbReference type="PATRIC" id="fig|762376.5.peg.2384"/>
<sequence length="278" mass="29777">MDPPHVSERPPASSPLCHALLRNLDLFKPLSDAQLDTALRGATPCRLQAGAFAYRQGAPAAHFFVLLHGCLKVAQLTPEGEQVVVRYVNPGDMFGLACAMRQPCYPATVQAVQESVCLVWPATVWERFTASHPQLGAAALQTMGQRLQDAHVRIQELSTDEVEQRVARAILRLVQQSGQPMQDGIGIGFPITRQDIAEMTGTTLHTVSRLLSDWKQRGIVSAGRKRVVLRSPAALARLGEHAGPAVDCSACLSCRHGSPAADDAAEPSAAQALLEAGA</sequence>
<dbReference type="EMBL" id="CP002287">
    <property type="protein sequence ID" value="ADP15710.1"/>
    <property type="molecule type" value="Genomic_DNA"/>
</dbReference>
<reference evidence="6 7" key="1">
    <citation type="journal article" date="2011" name="J. Bacteriol.">
        <title>Complete genome sequence of the haloaromatic acid-degrading bacterium Achromobacter xylosoxidans A8.</title>
        <authorList>
            <person name="Strnad H."/>
            <person name="Ridl J."/>
            <person name="Paces J."/>
            <person name="Kolar M."/>
            <person name="Vlcek C."/>
            <person name="Paces V."/>
        </authorList>
    </citation>
    <scope>NUCLEOTIDE SEQUENCE [LARGE SCALE GENOMIC DNA]</scope>
    <source>
        <strain evidence="6 7">A8</strain>
    </source>
</reference>
<organism evidence="6 7">
    <name type="scientific">Achromobacter xylosoxidans (strain A8)</name>
    <dbReference type="NCBI Taxonomy" id="762376"/>
    <lineage>
        <taxon>Bacteria</taxon>
        <taxon>Pseudomonadati</taxon>
        <taxon>Pseudomonadota</taxon>
        <taxon>Betaproteobacteria</taxon>
        <taxon>Burkholderiales</taxon>
        <taxon>Alcaligenaceae</taxon>
        <taxon>Achromobacter</taxon>
    </lineage>
</organism>
<dbReference type="Gene3D" id="1.10.10.10">
    <property type="entry name" value="Winged helix-like DNA-binding domain superfamily/Winged helix DNA-binding domain"/>
    <property type="match status" value="1"/>
</dbReference>
<accession>E3HL37</accession>
<dbReference type="PANTHER" id="PTHR24567:SF28">
    <property type="entry name" value="LISTERIOLYSIN REGULATORY PROTEIN"/>
    <property type="match status" value="1"/>
</dbReference>
<evidence type="ECO:0000256" key="1">
    <source>
        <dbReference type="ARBA" id="ARBA00023015"/>
    </source>
</evidence>
<dbReference type="SUPFAM" id="SSF51206">
    <property type="entry name" value="cAMP-binding domain-like"/>
    <property type="match status" value="1"/>
</dbReference>